<dbReference type="EMBL" id="BARV01038273">
    <property type="protein sequence ID" value="GAI58221.1"/>
    <property type="molecule type" value="Genomic_DNA"/>
</dbReference>
<protein>
    <submittedName>
        <fullName evidence="1">Uncharacterized protein</fullName>
    </submittedName>
</protein>
<proteinExistence type="predicted"/>
<dbReference type="AlphaFoldDB" id="X1QTT2"/>
<comment type="caution">
    <text evidence="1">The sequence shown here is derived from an EMBL/GenBank/DDBJ whole genome shotgun (WGS) entry which is preliminary data.</text>
</comment>
<gene>
    <name evidence="1" type="ORF">S06H3_59009</name>
</gene>
<name>X1QTT2_9ZZZZ</name>
<evidence type="ECO:0000313" key="1">
    <source>
        <dbReference type="EMBL" id="GAI58221.1"/>
    </source>
</evidence>
<feature type="non-terminal residue" evidence="1">
    <location>
        <position position="1"/>
    </location>
</feature>
<accession>X1QTT2</accession>
<organism evidence="1">
    <name type="scientific">marine sediment metagenome</name>
    <dbReference type="NCBI Taxonomy" id="412755"/>
    <lineage>
        <taxon>unclassified sequences</taxon>
        <taxon>metagenomes</taxon>
        <taxon>ecological metagenomes</taxon>
    </lineage>
</organism>
<reference evidence="1" key="1">
    <citation type="journal article" date="2014" name="Front. Microbiol.">
        <title>High frequency of phylogenetically diverse reductive dehalogenase-homologous genes in deep subseafloor sedimentary metagenomes.</title>
        <authorList>
            <person name="Kawai M."/>
            <person name="Futagami T."/>
            <person name="Toyoda A."/>
            <person name="Takaki Y."/>
            <person name="Nishi S."/>
            <person name="Hori S."/>
            <person name="Arai W."/>
            <person name="Tsubouchi T."/>
            <person name="Morono Y."/>
            <person name="Uchiyama I."/>
            <person name="Ito T."/>
            <person name="Fujiyama A."/>
            <person name="Inagaki F."/>
            <person name="Takami H."/>
        </authorList>
    </citation>
    <scope>NUCLEOTIDE SEQUENCE</scope>
    <source>
        <strain evidence="1">Expedition CK06-06</strain>
    </source>
</reference>
<sequence>LAEVHERTQVQTQGAVENAMQVCAENYERIVTRLQERNMLGEISEEEVVVGTLGGLNCQPVPQESVVWLLPANELRNLQIVIDPPDGAPGDSLTFHIQFGLKGILFVGSDMVNIGFCDTEICLDNCLKVKEE</sequence>